<feature type="signal peptide" evidence="4">
    <location>
        <begin position="1"/>
        <end position="20"/>
    </location>
</feature>
<dbReference type="PRINTS" id="PR00759">
    <property type="entry name" value="BASICPTASE"/>
</dbReference>
<evidence type="ECO:0000256" key="1">
    <source>
        <dbReference type="ARBA" id="ARBA00022690"/>
    </source>
</evidence>
<feature type="chain" id="PRO_5001520772" description="BPTI/Kunitz inhibitor domain-containing protein" evidence="4">
    <location>
        <begin position="21"/>
        <end position="164"/>
    </location>
</feature>
<dbReference type="GO" id="GO:0005615">
    <property type="term" value="C:extracellular space"/>
    <property type="evidence" value="ECO:0007669"/>
    <property type="project" value="TreeGrafter"/>
</dbReference>
<dbReference type="EMBL" id="GBBK01005102">
    <property type="protein sequence ID" value="JAC19380.1"/>
    <property type="molecule type" value="mRNA"/>
</dbReference>
<keyword evidence="1" id="KW-0646">Protease inhibitor</keyword>
<dbReference type="CDD" id="cd22638">
    <property type="entry name" value="Kunitz_amblin-like"/>
    <property type="match status" value="1"/>
</dbReference>
<keyword evidence="4" id="KW-0732">Signal</keyword>
<evidence type="ECO:0000256" key="2">
    <source>
        <dbReference type="ARBA" id="ARBA00022900"/>
    </source>
</evidence>
<dbReference type="GO" id="GO:0004867">
    <property type="term" value="F:serine-type endopeptidase inhibitor activity"/>
    <property type="evidence" value="ECO:0007669"/>
    <property type="project" value="UniProtKB-KW"/>
</dbReference>
<feature type="domain" description="BPTI/Kunitz inhibitor" evidence="5">
    <location>
        <begin position="27"/>
        <end position="77"/>
    </location>
</feature>
<sequence>MNFVSAVCLLLAASCFCVAGKRTPDYCKKPAETGPCKASFPKWAYDPKTGFCKYFTYGGCGGNENKFDSEKDCLSTCFPGRNPQLTCSSPPSRKRCGLPTRRWRLDEKYGVCVQFLDGSCARNRNSFSSCRKCMGTCTHFNAVAYCKLVRNRTLGGNAATNRAE</sequence>
<evidence type="ECO:0000256" key="3">
    <source>
        <dbReference type="ARBA" id="ARBA00023157"/>
    </source>
</evidence>
<dbReference type="SUPFAM" id="SSF57362">
    <property type="entry name" value="BPTI-like"/>
    <property type="match status" value="2"/>
</dbReference>
<feature type="domain" description="BPTI/Kunitz inhibitor" evidence="5">
    <location>
        <begin position="87"/>
        <end position="137"/>
    </location>
</feature>
<dbReference type="SMART" id="SM00131">
    <property type="entry name" value="KU"/>
    <property type="match status" value="2"/>
</dbReference>
<evidence type="ECO:0000313" key="6">
    <source>
        <dbReference type="EMBL" id="JAC19380.1"/>
    </source>
</evidence>
<dbReference type="Gene3D" id="4.10.410.10">
    <property type="entry name" value="Pancreatic trypsin inhibitor Kunitz domain"/>
    <property type="match status" value="2"/>
</dbReference>
<keyword evidence="2" id="KW-0722">Serine protease inhibitor</keyword>
<dbReference type="AlphaFoldDB" id="A0A023FDH0"/>
<dbReference type="Pfam" id="PF00014">
    <property type="entry name" value="Kunitz_BPTI"/>
    <property type="match status" value="2"/>
</dbReference>
<dbReference type="PANTHER" id="PTHR10083:SF328">
    <property type="entry name" value="TISSUE FACTOR PATHWAY INHIBITOR"/>
    <property type="match status" value="1"/>
</dbReference>
<dbReference type="InterPro" id="IPR050098">
    <property type="entry name" value="TFPI/VKTCI-like"/>
</dbReference>
<keyword evidence="3" id="KW-1015">Disulfide bond</keyword>
<protein>
    <recommendedName>
        <fullName evidence="5">BPTI/Kunitz inhibitor domain-containing protein</fullName>
    </recommendedName>
</protein>
<evidence type="ECO:0000259" key="5">
    <source>
        <dbReference type="PROSITE" id="PS50279"/>
    </source>
</evidence>
<dbReference type="PROSITE" id="PS00280">
    <property type="entry name" value="BPTI_KUNITZ_1"/>
    <property type="match status" value="1"/>
</dbReference>
<dbReference type="FunFam" id="4.10.410.10:FF:000006">
    <property type="entry name" value="Serine peptidase inhibitor, Kunitz type 1"/>
    <property type="match status" value="1"/>
</dbReference>
<evidence type="ECO:0000256" key="4">
    <source>
        <dbReference type="SAM" id="SignalP"/>
    </source>
</evidence>
<dbReference type="InterPro" id="IPR020901">
    <property type="entry name" value="Prtase_inh_Kunz-CS"/>
</dbReference>
<dbReference type="PROSITE" id="PS50279">
    <property type="entry name" value="BPTI_KUNITZ_2"/>
    <property type="match status" value="2"/>
</dbReference>
<dbReference type="PANTHER" id="PTHR10083">
    <property type="entry name" value="KUNITZ-TYPE PROTEASE INHIBITOR-RELATED"/>
    <property type="match status" value="1"/>
</dbReference>
<dbReference type="InterPro" id="IPR002223">
    <property type="entry name" value="Kunitz_BPTI"/>
</dbReference>
<proteinExistence type="evidence at transcript level"/>
<organism evidence="6">
    <name type="scientific">Amblyomma cajennense</name>
    <name type="common">Cayenne tick</name>
    <name type="synonym">Acarus cajennensis</name>
    <dbReference type="NCBI Taxonomy" id="34607"/>
    <lineage>
        <taxon>Eukaryota</taxon>
        <taxon>Metazoa</taxon>
        <taxon>Ecdysozoa</taxon>
        <taxon>Arthropoda</taxon>
        <taxon>Chelicerata</taxon>
        <taxon>Arachnida</taxon>
        <taxon>Acari</taxon>
        <taxon>Parasitiformes</taxon>
        <taxon>Ixodida</taxon>
        <taxon>Ixodoidea</taxon>
        <taxon>Ixodidae</taxon>
        <taxon>Amblyomminae</taxon>
        <taxon>Amblyomma</taxon>
    </lineage>
</organism>
<reference evidence="6" key="1">
    <citation type="submission" date="2014-03" db="EMBL/GenBank/DDBJ databases">
        <title>The sialotranscriptome of Amblyomma triste, Amblyomma parvum and Amblyomma cajennense ticks, uncovered by 454-based RNA-seq.</title>
        <authorList>
            <person name="Garcia G.R."/>
            <person name="Gardinassi L.G."/>
            <person name="Ribeiro J.M."/>
            <person name="Anatriello E."/>
            <person name="Ferreira B.R."/>
            <person name="Moreira H.N."/>
            <person name="Mafra C."/>
            <person name="Olegario M.M."/>
            <person name="Szabo P.J."/>
            <person name="Miranda-Santos I.K."/>
            <person name="Maruyama S.R."/>
        </authorList>
    </citation>
    <scope>NUCLEOTIDE SEQUENCE</scope>
    <source>
        <strain evidence="6">Uberlandia</strain>
        <tissue evidence="6">Salivary glands</tissue>
    </source>
</reference>
<dbReference type="InterPro" id="IPR036880">
    <property type="entry name" value="Kunitz_BPTI_sf"/>
</dbReference>
<accession>A0A023FDH0</accession>
<name>A0A023FDH0_AMBCJ</name>